<evidence type="ECO:0000313" key="4">
    <source>
        <dbReference type="Proteomes" id="UP000194841"/>
    </source>
</evidence>
<reference evidence="3 4" key="1">
    <citation type="submission" date="2017-02" db="EMBL/GenBank/DDBJ databases">
        <title>Pseudoalteromonas ulvae TC14 Genome.</title>
        <authorList>
            <person name="Molmeret M."/>
        </authorList>
    </citation>
    <scope>NUCLEOTIDE SEQUENCE [LARGE SCALE GENOMIC DNA]</scope>
    <source>
        <strain evidence="3">TC14</strain>
    </source>
</reference>
<accession>A0A244CT52</accession>
<protein>
    <recommendedName>
        <fullName evidence="5">DUF4129 domain-containing protein</fullName>
    </recommendedName>
</protein>
<evidence type="ECO:0000313" key="3">
    <source>
        <dbReference type="EMBL" id="OUL58783.1"/>
    </source>
</evidence>
<keyword evidence="2" id="KW-0732">Signal</keyword>
<keyword evidence="1" id="KW-0472">Membrane</keyword>
<dbReference type="RefSeq" id="WP_086742162.1">
    <property type="nucleotide sequence ID" value="NZ_MWPV01000001.1"/>
</dbReference>
<dbReference type="AlphaFoldDB" id="A0A244CT52"/>
<proteinExistence type="predicted"/>
<dbReference type="EMBL" id="MWPV01000001">
    <property type="protein sequence ID" value="OUL58783.1"/>
    <property type="molecule type" value="Genomic_DNA"/>
</dbReference>
<feature type="transmembrane region" description="Helical" evidence="1">
    <location>
        <begin position="127"/>
        <end position="147"/>
    </location>
</feature>
<gene>
    <name evidence="3" type="ORF">B1199_00400</name>
</gene>
<evidence type="ECO:0008006" key="5">
    <source>
        <dbReference type="Google" id="ProtNLM"/>
    </source>
</evidence>
<organism evidence="3 4">
    <name type="scientific">Pseudoalteromonas ulvae</name>
    <dbReference type="NCBI Taxonomy" id="107327"/>
    <lineage>
        <taxon>Bacteria</taxon>
        <taxon>Pseudomonadati</taxon>
        <taxon>Pseudomonadota</taxon>
        <taxon>Gammaproteobacteria</taxon>
        <taxon>Alteromonadales</taxon>
        <taxon>Pseudoalteromonadaceae</taxon>
        <taxon>Pseudoalteromonas</taxon>
    </lineage>
</organism>
<dbReference type="OrthoDB" id="5701613at2"/>
<evidence type="ECO:0000256" key="1">
    <source>
        <dbReference type="SAM" id="Phobius"/>
    </source>
</evidence>
<keyword evidence="4" id="KW-1185">Reference proteome</keyword>
<keyword evidence="1" id="KW-0812">Transmembrane</keyword>
<feature type="chain" id="PRO_5012738102" description="DUF4129 domain-containing protein" evidence="2">
    <location>
        <begin position="27"/>
        <end position="312"/>
    </location>
</feature>
<evidence type="ECO:0000256" key="2">
    <source>
        <dbReference type="SAM" id="SignalP"/>
    </source>
</evidence>
<feature type="signal peptide" evidence="2">
    <location>
        <begin position="1"/>
        <end position="26"/>
    </location>
</feature>
<sequence length="312" mass="35571">MNNKAKFLIAFVCFYLPLQLSYSAGAVWDYQQREQSALEQVKNRIALDLPRLSLPNERFHIMGNPEAIVAYLTELNAYLAEHDFGLRVTQLQKVTGKAPGSAMIASHTFHLVTPDNHVIGQVVFEPLAISAHMSLWPILIAGLLLWLSRQHVMRWRAPDHESHSVIEPVIPLVLQLNLKDKTLVNSITEQAVPLANKPLCFYIALLEYCLNNKDVTLNQNKDVPIELVELANKYFYRLVELGHTVRKRPNFTNSLEKTLSEIRAALDEVLAENPEEKELYYPPKAHGEGSRSKLHHYGLNKVLEEHFEIIGR</sequence>
<dbReference type="Proteomes" id="UP000194841">
    <property type="component" value="Unassembled WGS sequence"/>
</dbReference>
<keyword evidence="1" id="KW-1133">Transmembrane helix</keyword>
<name>A0A244CT52_PSEDV</name>
<comment type="caution">
    <text evidence="3">The sequence shown here is derived from an EMBL/GenBank/DDBJ whole genome shotgun (WGS) entry which is preliminary data.</text>
</comment>